<dbReference type="EMBL" id="CM040480">
    <property type="protein sequence ID" value="MCI4394445.1"/>
    <property type="molecule type" value="Genomic_DNA"/>
</dbReference>
<evidence type="ECO:0000313" key="1">
    <source>
        <dbReference type="EMBL" id="MCI4394445.1"/>
    </source>
</evidence>
<organism evidence="1 2">
    <name type="scientific">Pangasianodon gigas</name>
    <name type="common">Mekong giant catfish</name>
    <name type="synonym">Pangasius gigas</name>
    <dbReference type="NCBI Taxonomy" id="30993"/>
    <lineage>
        <taxon>Eukaryota</taxon>
        <taxon>Metazoa</taxon>
        <taxon>Chordata</taxon>
        <taxon>Craniata</taxon>
        <taxon>Vertebrata</taxon>
        <taxon>Euteleostomi</taxon>
        <taxon>Actinopterygii</taxon>
        <taxon>Neopterygii</taxon>
        <taxon>Teleostei</taxon>
        <taxon>Ostariophysi</taxon>
        <taxon>Siluriformes</taxon>
        <taxon>Pangasiidae</taxon>
        <taxon>Pangasianodon</taxon>
    </lineage>
</organism>
<accession>A0ACC5XTA2</accession>
<comment type="caution">
    <text evidence="1">The sequence shown here is derived from an EMBL/GenBank/DDBJ whole genome shotgun (WGS) entry which is preliminary data.</text>
</comment>
<name>A0ACC5XTA2_PANGG</name>
<sequence length="87" mass="8579">MSGSLYIILYIMLLKAVSCTTVLPPTTEKSPSADPSTIEPTTNSTTGETQSGLTAGEAAGVAVGTIAGVGLLGGGIYAGLKYSGKLG</sequence>
<proteinExistence type="predicted"/>
<dbReference type="Proteomes" id="UP000829447">
    <property type="component" value="Linkage Group LG27"/>
</dbReference>
<evidence type="ECO:0000313" key="2">
    <source>
        <dbReference type="Proteomes" id="UP000829447"/>
    </source>
</evidence>
<keyword evidence="2" id="KW-1185">Reference proteome</keyword>
<protein>
    <submittedName>
        <fullName evidence="1">Uncharacterized protein</fullName>
    </submittedName>
</protein>
<reference evidence="1 2" key="1">
    <citation type="journal article" date="2022" name="bioRxiv">
        <title>An ancient truncated duplication of the anti-Mullerian hormone receptor type 2 gene is a potential conserved master sex determinant in the Pangasiidae catfish family.</title>
        <authorList>
            <person name="Wen M."/>
            <person name="Pan Q."/>
            <person name="Jouanno E."/>
            <person name="Montfort J."/>
            <person name="Zahm M."/>
            <person name="Cabau C."/>
            <person name="Klopp C."/>
            <person name="Iampietro C."/>
            <person name="Roques C."/>
            <person name="Bouchez O."/>
            <person name="Castinel A."/>
            <person name="Donnadieu C."/>
            <person name="Parrinello H."/>
            <person name="Poncet C."/>
            <person name="Belmonte E."/>
            <person name="Gautier V."/>
            <person name="Avarre J.-C."/>
            <person name="Dugue R."/>
            <person name="Gustiano R."/>
            <person name="Ha T.T.T."/>
            <person name="Campet M."/>
            <person name="Sriphairoj K."/>
            <person name="Ribolli J."/>
            <person name="de Almeida F.L."/>
            <person name="Desvignes T."/>
            <person name="Postlethwait J.H."/>
            <person name="Bucao C.F."/>
            <person name="Robinson-Rechavi M."/>
            <person name="Bobe J."/>
            <person name="Herpin A."/>
            <person name="Guiguen Y."/>
        </authorList>
    </citation>
    <scope>NUCLEOTIDE SEQUENCE [LARGE SCALE GENOMIC DNA]</scope>
    <source>
        <strain evidence="1">YG-Dec2019</strain>
    </source>
</reference>
<gene>
    <name evidence="1" type="ORF">PGIGA_G00168660</name>
</gene>